<dbReference type="InterPro" id="IPR003137">
    <property type="entry name" value="PA_domain"/>
</dbReference>
<dbReference type="CDD" id="cd07474">
    <property type="entry name" value="Peptidases_S8_subtilisin_Vpr-like"/>
    <property type="match status" value="1"/>
</dbReference>
<proteinExistence type="inferred from homology"/>
<dbReference type="EMBL" id="WTUZ01000022">
    <property type="protein sequence ID" value="MZQ85532.1"/>
    <property type="molecule type" value="Genomic_DNA"/>
</dbReference>
<dbReference type="InterPro" id="IPR001119">
    <property type="entry name" value="SLH_dom"/>
</dbReference>
<gene>
    <name evidence="14" type="ORF">GQF01_25770</name>
</gene>
<feature type="domain" description="SLH" evidence="13">
    <location>
        <begin position="1314"/>
        <end position="1372"/>
    </location>
</feature>
<evidence type="ECO:0000256" key="9">
    <source>
        <dbReference type="PROSITE-ProRule" id="PRU01240"/>
    </source>
</evidence>
<feature type="domain" description="SLH" evidence="13">
    <location>
        <begin position="1250"/>
        <end position="1313"/>
    </location>
</feature>
<organism evidence="14 15">
    <name type="scientific">Paenibacillus silvestris</name>
    <dbReference type="NCBI Taxonomy" id="2606219"/>
    <lineage>
        <taxon>Bacteria</taxon>
        <taxon>Bacillati</taxon>
        <taxon>Bacillota</taxon>
        <taxon>Bacilli</taxon>
        <taxon>Bacillales</taxon>
        <taxon>Paenibacillaceae</taxon>
        <taxon>Paenibacillus</taxon>
    </lineage>
</organism>
<dbReference type="PROSITE" id="PS51272">
    <property type="entry name" value="SLH"/>
    <property type="match status" value="3"/>
</dbReference>
<keyword evidence="3" id="KW-0964">Secreted</keyword>
<feature type="domain" description="SLH" evidence="13">
    <location>
        <begin position="1375"/>
        <end position="1438"/>
    </location>
</feature>
<evidence type="ECO:0000256" key="12">
    <source>
        <dbReference type="SAM" id="SignalP"/>
    </source>
</evidence>
<dbReference type="InterPro" id="IPR046450">
    <property type="entry name" value="PA_dom_sf"/>
</dbReference>
<dbReference type="PANTHER" id="PTHR43806:SF65">
    <property type="entry name" value="SERINE PROTEASE APRX"/>
    <property type="match status" value="1"/>
</dbReference>
<dbReference type="InterPro" id="IPR010259">
    <property type="entry name" value="S8pro/Inhibitor_I9"/>
</dbReference>
<keyword evidence="5 12" id="KW-0732">Signal</keyword>
<evidence type="ECO:0000256" key="11">
    <source>
        <dbReference type="SAM" id="MobiDB-lite"/>
    </source>
</evidence>
<evidence type="ECO:0000256" key="6">
    <source>
        <dbReference type="ARBA" id="ARBA00022801"/>
    </source>
</evidence>
<feature type="active site" description="Charge relay system" evidence="8 9">
    <location>
        <position position="267"/>
    </location>
</feature>
<dbReference type="Gene3D" id="3.50.30.30">
    <property type="match status" value="1"/>
</dbReference>
<feature type="chain" id="PRO_5038450086" evidence="12">
    <location>
        <begin position="21"/>
        <end position="1438"/>
    </location>
</feature>
<protein>
    <submittedName>
        <fullName evidence="14">S8 family serine peptidase</fullName>
    </submittedName>
</protein>
<dbReference type="PANTHER" id="PTHR43806">
    <property type="entry name" value="PEPTIDASE S8"/>
    <property type="match status" value="1"/>
</dbReference>
<keyword evidence="6 9" id="KW-0378">Hydrolase</keyword>
<dbReference type="InterPro" id="IPR050131">
    <property type="entry name" value="Peptidase_S8_subtilisin-like"/>
</dbReference>
<dbReference type="Pfam" id="PF05922">
    <property type="entry name" value="Inhibitor_I9"/>
    <property type="match status" value="1"/>
</dbReference>
<evidence type="ECO:0000313" key="14">
    <source>
        <dbReference type="EMBL" id="MZQ85532.1"/>
    </source>
</evidence>
<dbReference type="InterPro" id="IPR000209">
    <property type="entry name" value="Peptidase_S8/S53_dom"/>
</dbReference>
<dbReference type="RefSeq" id="WP_161409766.1">
    <property type="nucleotide sequence ID" value="NZ_WTUZ01000022.1"/>
</dbReference>
<dbReference type="Pfam" id="PF00082">
    <property type="entry name" value="Peptidase_S8"/>
    <property type="match status" value="1"/>
</dbReference>
<dbReference type="InterPro" id="IPR036852">
    <property type="entry name" value="Peptidase_S8/S53_dom_sf"/>
</dbReference>
<dbReference type="PRINTS" id="PR00723">
    <property type="entry name" value="SUBTILISIN"/>
</dbReference>
<dbReference type="InterPro" id="IPR023828">
    <property type="entry name" value="Peptidase_S8_Ser-AS"/>
</dbReference>
<dbReference type="SUPFAM" id="SSF52025">
    <property type="entry name" value="PA domain"/>
    <property type="match status" value="1"/>
</dbReference>
<accession>A0A6L8V7D9</accession>
<keyword evidence="15" id="KW-1185">Reference proteome</keyword>
<dbReference type="SUPFAM" id="SSF52743">
    <property type="entry name" value="Subtilisin-like"/>
    <property type="match status" value="1"/>
</dbReference>
<dbReference type="InterPro" id="IPR023827">
    <property type="entry name" value="Peptidase_S8_Asp-AS"/>
</dbReference>
<keyword evidence="2" id="KW-0134">Cell wall</keyword>
<evidence type="ECO:0000256" key="3">
    <source>
        <dbReference type="ARBA" id="ARBA00022525"/>
    </source>
</evidence>
<feature type="region of interest" description="Disordered" evidence="11">
    <location>
        <begin position="998"/>
        <end position="1028"/>
    </location>
</feature>
<dbReference type="Proteomes" id="UP000481087">
    <property type="component" value="Unassembled WGS sequence"/>
</dbReference>
<dbReference type="InterPro" id="IPR034213">
    <property type="entry name" value="S8_Vpr-like"/>
</dbReference>
<evidence type="ECO:0000256" key="4">
    <source>
        <dbReference type="ARBA" id="ARBA00022670"/>
    </source>
</evidence>
<dbReference type="InterPro" id="IPR022398">
    <property type="entry name" value="Peptidase_S8_His-AS"/>
</dbReference>
<dbReference type="Gene3D" id="3.40.50.200">
    <property type="entry name" value="Peptidase S8/S53 domain"/>
    <property type="match status" value="2"/>
</dbReference>
<evidence type="ECO:0000256" key="8">
    <source>
        <dbReference type="PIRSR" id="PIRSR615500-1"/>
    </source>
</evidence>
<sequence>MAKLLIKQSVALLMASLMLAAPFSYQVEAAGTSSHSNDLQQLQSKLHASLMDSLKNNSLQKSAHTGAAIIDPDIDTTSSKKVNVIVQLSGQPVTVAKYAAGLAKKSFSAQSAEQTLKAEQTSFLSAAITKGIGMKVNFAYNTVLNGLEVTLDANQIPQLAKVPGVKAISPNITYYAAPLPATPILSSETNDPINYDINPLQQIGATEAWNLGYTGKGLKVGVIDTGVDYLHPDLASAYKGGYDSFYKDDDPYEDLPDDNYGFEGSDHGTHVSGTIVGRAVNQTSEWVQKGVAYEADLYSYKVLGKNIVPDDNGWPVVQVTGSSAQVIDGIEHAIKDGMDVINLSLGSDMEKSPDSPDSIAINNAVLSGVTAVVASGNSGSNGYYYYSMGSPASSQLGITVAAATSKSKHISGTVAPAFSDAPAPQARVSVNNAVYGAVTVNEAVYALDVMAWGVGQEDLAQVLGTDPLEAAYVGLGADSDYSSEVNYDGKVVIASRGVLSFDVKVKNAKNHHAKALIMFNGNAKNGKGTEVDLSEHIGGRDGKIGVAGFLGENYDFLPTFDMGGYEGRALARKIISAEYSNKVLNFTFGDSFKSEIVPGDRIADFSSRGPNSDGNYSIKPDISGPGVNIRSTWPAFGKINPDANYERAYNRISGTSMASPHIAGLALLVLQKHPDWTPRDVRAALANTADTLVDEKGTQYDAYSQGAGRADVFHALATPALVEAMDPITIYDEKMNPKVLQSEASSLSFGAIEPGADALVKPLRLKNTSENELTYSASVVMHKHVTSDPSDPIETPSSDNVEVKLGGLVNPQSSTITVAGNTSHSFTLSAKAINGAVHGVYEGEVLLQSTGLPNLHLPFVIHVGKDVSDNDFELQDMKVSNVKVSYDAPIEVSANLLSDEMNYMELYYTGVDDETSGMLSSWFDINLLDASLKPLPAGKFTFENVDGSYVGQEVDEYGRLVVKQLPEGPYKFVVVAVRYDKSLKPEKVTSISQTVYVQKSSASTEQPPTTPTPPPSGGGGGGGYIAPPAAGNQEVASSVVQSNQTIAPLAGSVAKQGDHSVVTVTDSELQKALDSAKQSSTAFSVSMSSSNGADLSASLSLTASQVNMLKAASKQSVIVFTWKDASVSLPLSALDGFEATVGLVIDITPAAEKASHFTESYAGAAIIGTPYTFEVSSVVDGVKTPVTLKPDQVVYRSFIVEQAVDASRTGALYTEGTAVYPVPAQFKKTADGKTIVTIGRPGLSTYAVASHSVAFTDIQSSWAKNQIEALAHKFILNGTSLATFSPKTNVTRAQFASMLVRALGLQMSAAPAPFSDVTSKDWFAQDVAVAYQAGLISGYDGIFNPNAEISRQDLTVMLSRAIKLLSITKPSVGSVKPYTDLAQFSNYAQESIQTVTDTGLMDGIEEAGSLFFRPTLSTTREAAAKVLYELLLAAKRIN</sequence>
<feature type="active site" description="Charge relay system" evidence="8 9">
    <location>
        <position position="656"/>
    </location>
</feature>
<keyword evidence="7 9" id="KW-0720">Serine protease</keyword>
<comment type="similarity">
    <text evidence="1 9 10">Belongs to the peptidase S8 family.</text>
</comment>
<dbReference type="PROSITE" id="PS51892">
    <property type="entry name" value="SUBTILASE"/>
    <property type="match status" value="1"/>
</dbReference>
<dbReference type="GO" id="GO:0006508">
    <property type="term" value="P:proteolysis"/>
    <property type="evidence" value="ECO:0007669"/>
    <property type="project" value="UniProtKB-KW"/>
</dbReference>
<name>A0A6L8V7D9_9BACL</name>
<evidence type="ECO:0000256" key="10">
    <source>
        <dbReference type="RuleBase" id="RU003355"/>
    </source>
</evidence>
<dbReference type="InterPro" id="IPR015500">
    <property type="entry name" value="Peptidase_S8_subtilisin-rel"/>
</dbReference>
<keyword evidence="4 9" id="KW-0645">Protease</keyword>
<evidence type="ECO:0000313" key="15">
    <source>
        <dbReference type="Proteomes" id="UP000481087"/>
    </source>
</evidence>
<comment type="caution">
    <text evidence="14">The sequence shown here is derived from an EMBL/GenBank/DDBJ whole genome shotgun (WGS) entry which is preliminary data.</text>
</comment>
<dbReference type="PROSITE" id="PS00136">
    <property type="entry name" value="SUBTILASE_ASP"/>
    <property type="match status" value="1"/>
</dbReference>
<feature type="active site" description="Charge relay system" evidence="8 9">
    <location>
        <position position="224"/>
    </location>
</feature>
<evidence type="ECO:0000256" key="2">
    <source>
        <dbReference type="ARBA" id="ARBA00022512"/>
    </source>
</evidence>
<reference evidence="14 15" key="1">
    <citation type="submission" date="2019-12" db="EMBL/GenBank/DDBJ databases">
        <title>Paenibacillus sp. nov. sp. isolated from soil.</title>
        <authorList>
            <person name="Kim J."/>
            <person name="Jeong S.E."/>
            <person name="Jung H.S."/>
            <person name="Jeon C.O."/>
        </authorList>
    </citation>
    <scope>NUCLEOTIDE SEQUENCE [LARGE SCALE GENOMIC DNA]</scope>
    <source>
        <strain evidence="14 15">5J-6</strain>
    </source>
</reference>
<evidence type="ECO:0000256" key="5">
    <source>
        <dbReference type="ARBA" id="ARBA00022729"/>
    </source>
</evidence>
<dbReference type="GO" id="GO:0004252">
    <property type="term" value="F:serine-type endopeptidase activity"/>
    <property type="evidence" value="ECO:0007669"/>
    <property type="project" value="UniProtKB-UniRule"/>
</dbReference>
<evidence type="ECO:0000256" key="1">
    <source>
        <dbReference type="ARBA" id="ARBA00011073"/>
    </source>
</evidence>
<dbReference type="PROSITE" id="PS00138">
    <property type="entry name" value="SUBTILASE_SER"/>
    <property type="match status" value="1"/>
</dbReference>
<feature type="signal peptide" evidence="12">
    <location>
        <begin position="1"/>
        <end position="20"/>
    </location>
</feature>
<dbReference type="PROSITE" id="PS00137">
    <property type="entry name" value="SUBTILASE_HIS"/>
    <property type="match status" value="1"/>
</dbReference>
<evidence type="ECO:0000256" key="7">
    <source>
        <dbReference type="ARBA" id="ARBA00022825"/>
    </source>
</evidence>
<dbReference type="Pfam" id="PF02225">
    <property type="entry name" value="PA"/>
    <property type="match status" value="1"/>
</dbReference>
<dbReference type="Pfam" id="PF00395">
    <property type="entry name" value="SLH"/>
    <property type="match status" value="2"/>
</dbReference>
<evidence type="ECO:0000259" key="13">
    <source>
        <dbReference type="PROSITE" id="PS51272"/>
    </source>
</evidence>